<sequence length="567" mass="61951">MSDKFLLKDVSPEATALPSIFALVLKAECEYFSNLAAEASSDQELVCQARTRALEAFGLRWKLPVQLDDAETWRSFLAATGSNGGAKRPVLRALSLDILSLILRNGRRVQWNTDHKGLSELCIFAVYQILKHIDKLLPAFDLEGETEPADWEDILRHLPIDSDDSAMGDHINILFTVSVRWLRNPSFSEMPTAKVTVVLQRMISAVNFISGYDRRPGSIRSDYGWEDKNWIEAVQNQVNNSSPYDNIFLQLHASERSYHRGILTGIASDGLIRQYLHMSLRNLHARADCQCKLARCSWKQHSCGGDEDNSFLGCPLLDADIPGLPSSDDYSFPEIFTTSNIPVAVTLSALPSDFDHRPTRPEDTHQSTELSVPADSANRTDDNTQEDPPERDKPASVAGHPLHLSTLQACSSSSATVGLSVGQCERAASGRSSAGLHAYDDHGVSEEDVAYHVVSSPAHGPGFLSVVSNAPFEPMSSTKAQPVLSDFRPDEEPMAHREPPNSLSDIRAEYTSPSEAQAEAEDHASTGETEGNSGTAEDRGRCPGLDEPVAHELASSDSPNSSAVRSS</sequence>
<dbReference type="Proteomes" id="UP000008370">
    <property type="component" value="Unassembled WGS sequence"/>
</dbReference>
<dbReference type="InParanoid" id="K5VZV7"/>
<keyword evidence="3" id="KW-1185">Reference proteome</keyword>
<dbReference type="RefSeq" id="XP_007399282.1">
    <property type="nucleotide sequence ID" value="XM_007399220.1"/>
</dbReference>
<dbReference type="EMBL" id="JH930476">
    <property type="protein sequence ID" value="EKM52159.1"/>
    <property type="molecule type" value="Genomic_DNA"/>
</dbReference>
<reference evidence="2 3" key="1">
    <citation type="journal article" date="2012" name="BMC Genomics">
        <title>Comparative genomics of the white-rot fungi, Phanerochaete carnosa and P. chrysosporium, to elucidate the genetic basis of the distinct wood types they colonize.</title>
        <authorList>
            <person name="Suzuki H."/>
            <person name="MacDonald J."/>
            <person name="Syed K."/>
            <person name="Salamov A."/>
            <person name="Hori C."/>
            <person name="Aerts A."/>
            <person name="Henrissat B."/>
            <person name="Wiebenga A."/>
            <person name="vanKuyk P.A."/>
            <person name="Barry K."/>
            <person name="Lindquist E."/>
            <person name="LaButti K."/>
            <person name="Lapidus A."/>
            <person name="Lucas S."/>
            <person name="Coutinho P."/>
            <person name="Gong Y."/>
            <person name="Samejima M."/>
            <person name="Mahadevan R."/>
            <person name="Abou-Zaid M."/>
            <person name="de Vries R.P."/>
            <person name="Igarashi K."/>
            <person name="Yadav J.S."/>
            <person name="Grigoriev I.V."/>
            <person name="Master E.R."/>
        </authorList>
    </citation>
    <scope>NUCLEOTIDE SEQUENCE [LARGE SCALE GENOMIC DNA]</scope>
    <source>
        <strain evidence="2 3">HHB-10118-sp</strain>
    </source>
</reference>
<accession>K5VZV7</accession>
<evidence type="ECO:0000313" key="3">
    <source>
        <dbReference type="Proteomes" id="UP000008370"/>
    </source>
</evidence>
<feature type="compositionally biased region" description="Basic and acidic residues" evidence="1">
    <location>
        <begin position="489"/>
        <end position="499"/>
    </location>
</feature>
<dbReference type="KEGG" id="pco:PHACADRAFT_31905"/>
<name>K5VZV7_PHACS</name>
<feature type="compositionally biased region" description="Polar residues" evidence="1">
    <location>
        <begin position="555"/>
        <end position="567"/>
    </location>
</feature>
<dbReference type="GeneID" id="18919706"/>
<proteinExistence type="predicted"/>
<organism evidence="2 3">
    <name type="scientific">Phanerochaete carnosa (strain HHB-10118-sp)</name>
    <name type="common">White-rot fungus</name>
    <name type="synonym">Peniophora carnosa</name>
    <dbReference type="NCBI Taxonomy" id="650164"/>
    <lineage>
        <taxon>Eukaryota</taxon>
        <taxon>Fungi</taxon>
        <taxon>Dikarya</taxon>
        <taxon>Basidiomycota</taxon>
        <taxon>Agaricomycotina</taxon>
        <taxon>Agaricomycetes</taxon>
        <taxon>Polyporales</taxon>
        <taxon>Phanerochaetaceae</taxon>
        <taxon>Phanerochaete</taxon>
    </lineage>
</organism>
<feature type="compositionally biased region" description="Polar residues" evidence="1">
    <location>
        <begin position="526"/>
        <end position="535"/>
    </location>
</feature>
<evidence type="ECO:0000256" key="1">
    <source>
        <dbReference type="SAM" id="MobiDB-lite"/>
    </source>
</evidence>
<gene>
    <name evidence="2" type="ORF">PHACADRAFT_31905</name>
</gene>
<feature type="region of interest" description="Disordered" evidence="1">
    <location>
        <begin position="352"/>
        <end position="398"/>
    </location>
</feature>
<protein>
    <submittedName>
        <fullName evidence="2">Uncharacterized protein</fullName>
    </submittedName>
</protein>
<feature type="region of interest" description="Disordered" evidence="1">
    <location>
        <begin position="489"/>
        <end position="567"/>
    </location>
</feature>
<dbReference type="HOGENOM" id="CLU_480667_0_0_1"/>
<feature type="compositionally biased region" description="Basic and acidic residues" evidence="1">
    <location>
        <begin position="353"/>
        <end position="366"/>
    </location>
</feature>
<dbReference type="AlphaFoldDB" id="K5VZV7"/>
<feature type="compositionally biased region" description="Basic and acidic residues" evidence="1">
    <location>
        <begin position="378"/>
        <end position="394"/>
    </location>
</feature>
<evidence type="ECO:0000313" key="2">
    <source>
        <dbReference type="EMBL" id="EKM52159.1"/>
    </source>
</evidence>